<comment type="subcellular location">
    <subcellularLocation>
        <location evidence="1">Cell membrane</location>
        <topology evidence="1">Multi-pass membrane protein</topology>
    </subcellularLocation>
</comment>
<evidence type="ECO:0000256" key="5">
    <source>
        <dbReference type="ARBA" id="ARBA00023136"/>
    </source>
</evidence>
<protein>
    <submittedName>
        <fullName evidence="9">FUSC family protein</fullName>
    </submittedName>
</protein>
<dbReference type="EMBL" id="JACKVK010000004">
    <property type="protein sequence ID" value="MCV7420172.1"/>
    <property type="molecule type" value="Genomic_DNA"/>
</dbReference>
<feature type="transmembrane region" description="Helical" evidence="7">
    <location>
        <begin position="468"/>
        <end position="485"/>
    </location>
</feature>
<keyword evidence="5 7" id="KW-0472">Membrane</keyword>
<comment type="caution">
    <text evidence="9">The sequence shown here is derived from an EMBL/GenBank/DDBJ whole genome shotgun (WGS) entry which is preliminary data.</text>
</comment>
<accession>A0A9X3C2E9</accession>
<dbReference type="Pfam" id="PF13515">
    <property type="entry name" value="FUSC_2"/>
    <property type="match status" value="1"/>
</dbReference>
<reference evidence="9" key="1">
    <citation type="submission" date="2020-07" db="EMBL/GenBank/DDBJ databases">
        <authorList>
            <person name="Pettersson B.M.F."/>
            <person name="Behra P.R.K."/>
            <person name="Ramesh M."/>
            <person name="Das S."/>
            <person name="Dasgupta S."/>
            <person name="Kirsebom L.A."/>
        </authorList>
    </citation>
    <scope>NUCLEOTIDE SEQUENCE</scope>
    <source>
        <strain evidence="9">DSM 44838</strain>
    </source>
</reference>
<dbReference type="AlphaFoldDB" id="A0A9X3C2E9"/>
<evidence type="ECO:0000313" key="10">
    <source>
        <dbReference type="Proteomes" id="UP001141629"/>
    </source>
</evidence>
<keyword evidence="2" id="KW-1003">Cell membrane</keyword>
<evidence type="ECO:0000256" key="1">
    <source>
        <dbReference type="ARBA" id="ARBA00004651"/>
    </source>
</evidence>
<feature type="transmembrane region" description="Helical" evidence="7">
    <location>
        <begin position="399"/>
        <end position="432"/>
    </location>
</feature>
<dbReference type="PANTHER" id="PTHR30509">
    <property type="entry name" value="P-HYDROXYBENZOIC ACID EFFLUX PUMP SUBUNIT-RELATED"/>
    <property type="match status" value="1"/>
</dbReference>
<evidence type="ECO:0000313" key="9">
    <source>
        <dbReference type="EMBL" id="MCV7420172.1"/>
    </source>
</evidence>
<feature type="domain" description="Integral membrane bound transporter" evidence="8">
    <location>
        <begin position="357"/>
        <end position="481"/>
    </location>
</feature>
<reference evidence="9" key="2">
    <citation type="journal article" date="2022" name="BMC Genomics">
        <title>Comparative genome analysis of mycobacteria focusing on tRNA and non-coding RNA.</title>
        <authorList>
            <person name="Behra P.R.K."/>
            <person name="Pettersson B.M.F."/>
            <person name="Ramesh M."/>
            <person name="Das S."/>
            <person name="Dasgupta S."/>
            <person name="Kirsebom L.A."/>
        </authorList>
    </citation>
    <scope>NUCLEOTIDE SEQUENCE</scope>
    <source>
        <strain evidence="9">DSM 44838</strain>
    </source>
</reference>
<name>A0A9X3C2E9_9MYCO</name>
<feature type="transmembrane region" description="Helical" evidence="7">
    <location>
        <begin position="134"/>
        <end position="155"/>
    </location>
</feature>
<keyword evidence="4 7" id="KW-1133">Transmembrane helix</keyword>
<feature type="transmembrane region" description="Helical" evidence="7">
    <location>
        <begin position="61"/>
        <end position="80"/>
    </location>
</feature>
<sequence>MKGLPERLAMPDLGAVGRSLVGVLLAAIAGLQWGTAGAATAAAGAAAIAGAAALQDSPRGPLALVGAISVQMSFAVALGTSTSSYGVLFVLAATAWCFLAGIQWAVSVNAGLIAAATGALLVTAPPVPPTPTSVLTTALLTLGGGLVQAVLIGLWPRRRWRTQRDALTRAYRSLGEDAKRLAADPNAGVDAAPLQWLRDTVTMTDRQARRRPLAYRAWYGLPQRISVTLTALAARSADDPAVPTVLRAAAGVLDVVASRSHTAKRDASLGVLQVEAASDSVAVINVALAHRLSHQLREAVALRFGELTPDVEHVSRLRRRGALSALPIAAAAIRAHLSWGSPILRHAVRLSAGVGAAVAVERFADVPYGYWIPLTVLMVLRPETAHTYTRCAGRVAGNAVGIVAASVVTVIWHPTGLAAAVLAVLALGVAYVVSGYGYVATSAALAAVVVFLVDVSDAADAGTATDRLIATLIGGALAVLVHVVLPDHSMVRLRQRAGELLKTEIDYAATVIKAFVHGLDHPGEALAAAWERAFRARAAFEAAAGATTSDSGDLRRWLKSYRTALNAITTSCATLESNLPARPPATLHTDFVVAVDEYAEALSGAPTAPGAPWRLDGDRLAAAEQRIREAGRSLGPDDTASRVLVAEIGDITRSLVGITD</sequence>
<evidence type="ECO:0000256" key="6">
    <source>
        <dbReference type="ARBA" id="ARBA00043993"/>
    </source>
</evidence>
<dbReference type="RefSeq" id="WP_263994952.1">
    <property type="nucleotide sequence ID" value="NZ_JACKVK010000004.1"/>
</dbReference>
<dbReference type="Proteomes" id="UP001141629">
    <property type="component" value="Unassembled WGS sequence"/>
</dbReference>
<proteinExistence type="inferred from homology"/>
<dbReference type="PANTHER" id="PTHR30509:SF8">
    <property type="entry name" value="INNER MEMBRANE PROTEIN YCCS"/>
    <property type="match status" value="1"/>
</dbReference>
<dbReference type="InterPro" id="IPR049453">
    <property type="entry name" value="Memb_transporter_dom"/>
</dbReference>
<comment type="similarity">
    <text evidence="6">Belongs to the YccS/YhfK family.</text>
</comment>
<evidence type="ECO:0000256" key="2">
    <source>
        <dbReference type="ARBA" id="ARBA00022475"/>
    </source>
</evidence>
<organism evidence="9 10">
    <name type="scientific">Mycobacterium yunnanensis</name>
    <dbReference type="NCBI Taxonomy" id="368477"/>
    <lineage>
        <taxon>Bacteria</taxon>
        <taxon>Bacillati</taxon>
        <taxon>Actinomycetota</taxon>
        <taxon>Actinomycetes</taxon>
        <taxon>Mycobacteriales</taxon>
        <taxon>Mycobacteriaceae</taxon>
        <taxon>Mycobacterium</taxon>
    </lineage>
</organism>
<keyword evidence="3 7" id="KW-0812">Transmembrane</keyword>
<evidence type="ECO:0000256" key="3">
    <source>
        <dbReference type="ARBA" id="ARBA00022692"/>
    </source>
</evidence>
<dbReference type="GO" id="GO:0005886">
    <property type="term" value="C:plasma membrane"/>
    <property type="evidence" value="ECO:0007669"/>
    <property type="project" value="UniProtKB-SubCell"/>
</dbReference>
<feature type="transmembrane region" description="Helical" evidence="7">
    <location>
        <begin position="87"/>
        <end position="114"/>
    </location>
</feature>
<feature type="transmembrane region" description="Helical" evidence="7">
    <location>
        <begin position="438"/>
        <end position="456"/>
    </location>
</feature>
<keyword evidence="10" id="KW-1185">Reference proteome</keyword>
<evidence type="ECO:0000256" key="7">
    <source>
        <dbReference type="SAM" id="Phobius"/>
    </source>
</evidence>
<gene>
    <name evidence="9" type="ORF">H7K45_06445</name>
</gene>
<evidence type="ECO:0000259" key="8">
    <source>
        <dbReference type="Pfam" id="PF13515"/>
    </source>
</evidence>
<evidence type="ECO:0000256" key="4">
    <source>
        <dbReference type="ARBA" id="ARBA00022989"/>
    </source>
</evidence>